<protein>
    <submittedName>
        <fullName evidence="1">Uncharacterized protein</fullName>
    </submittedName>
</protein>
<name>A0ABP6ZWF9_9ACTN</name>
<evidence type="ECO:0000313" key="2">
    <source>
        <dbReference type="Proteomes" id="UP001501074"/>
    </source>
</evidence>
<keyword evidence="2" id="KW-1185">Reference proteome</keyword>
<dbReference type="EMBL" id="BAAAZO010000008">
    <property type="protein sequence ID" value="GAA3621469.1"/>
    <property type="molecule type" value="Genomic_DNA"/>
</dbReference>
<dbReference type="RefSeq" id="WP_231487075.1">
    <property type="nucleotide sequence ID" value="NZ_BAAAZO010000008.1"/>
</dbReference>
<organism evidence="1 2">
    <name type="scientific">Kineosporia mesophila</name>
    <dbReference type="NCBI Taxonomy" id="566012"/>
    <lineage>
        <taxon>Bacteria</taxon>
        <taxon>Bacillati</taxon>
        <taxon>Actinomycetota</taxon>
        <taxon>Actinomycetes</taxon>
        <taxon>Kineosporiales</taxon>
        <taxon>Kineosporiaceae</taxon>
        <taxon>Kineosporia</taxon>
    </lineage>
</organism>
<evidence type="ECO:0000313" key="1">
    <source>
        <dbReference type="EMBL" id="GAA3621469.1"/>
    </source>
</evidence>
<gene>
    <name evidence="1" type="ORF">GCM10022223_42930</name>
</gene>
<dbReference type="Proteomes" id="UP001501074">
    <property type="component" value="Unassembled WGS sequence"/>
</dbReference>
<accession>A0ABP6ZWF9</accession>
<sequence length="212" mass="23320">MNGESWFIGIPTSYADYPDNWQYPLRQHHVGPMKTDILMTAIEKVASVQRMVADATSVLRATVDRNVDPQRYGMDLVDLKTKKVQRIADSPDEVAGVALSKDLLVRATKNDDGGCAAHQKPRDGGAEVVYLEDDPHADVTHLAAGGGGVAYLVHHPVDPENSMLRAPGCRSSIIRPHSTGICRTTHRVWPRGGEQFSHRRPGVFRAGPVRLR</sequence>
<proteinExistence type="predicted"/>
<reference evidence="2" key="1">
    <citation type="journal article" date="2019" name="Int. J. Syst. Evol. Microbiol.">
        <title>The Global Catalogue of Microorganisms (GCM) 10K type strain sequencing project: providing services to taxonomists for standard genome sequencing and annotation.</title>
        <authorList>
            <consortium name="The Broad Institute Genomics Platform"/>
            <consortium name="The Broad Institute Genome Sequencing Center for Infectious Disease"/>
            <person name="Wu L."/>
            <person name="Ma J."/>
        </authorList>
    </citation>
    <scope>NUCLEOTIDE SEQUENCE [LARGE SCALE GENOMIC DNA]</scope>
    <source>
        <strain evidence="2">JCM 16902</strain>
    </source>
</reference>
<comment type="caution">
    <text evidence="1">The sequence shown here is derived from an EMBL/GenBank/DDBJ whole genome shotgun (WGS) entry which is preliminary data.</text>
</comment>